<keyword evidence="5" id="KW-0067">ATP-binding</keyword>
<dbReference type="InterPro" id="IPR050637">
    <property type="entry name" value="NLRP_innate_immun_reg"/>
</dbReference>
<dbReference type="eggNOG" id="ENOG502QQ5H">
    <property type="taxonomic scope" value="Eukaryota"/>
</dbReference>
<keyword evidence="2" id="KW-0433">Leucine-rich repeat</keyword>
<dbReference type="InterPro" id="IPR027417">
    <property type="entry name" value="P-loop_NTPase"/>
</dbReference>
<dbReference type="OrthoDB" id="120976at2759"/>
<dbReference type="SUPFAM" id="SSF52047">
    <property type="entry name" value="RNI-like"/>
    <property type="match status" value="1"/>
</dbReference>
<evidence type="ECO:0000256" key="6">
    <source>
        <dbReference type="ARBA" id="ARBA00023198"/>
    </source>
</evidence>
<dbReference type="Pfam" id="PF05729">
    <property type="entry name" value="NACHT"/>
    <property type="match status" value="1"/>
</dbReference>
<feature type="domain" description="Pyrin" evidence="8">
    <location>
        <begin position="1"/>
        <end position="94"/>
    </location>
</feature>
<evidence type="ECO:0000313" key="10">
    <source>
        <dbReference type="EMBL" id="EHB18664.1"/>
    </source>
</evidence>
<dbReference type="GO" id="GO:0005737">
    <property type="term" value="C:cytoplasm"/>
    <property type="evidence" value="ECO:0007669"/>
    <property type="project" value="TreeGrafter"/>
</dbReference>
<dbReference type="InterPro" id="IPR032675">
    <property type="entry name" value="LRR_dom_sf"/>
</dbReference>
<protein>
    <submittedName>
        <fullName evidence="10 13">NACHT, LRR and PYD domains-containing protein 4</fullName>
    </submittedName>
</protein>
<accession>G5CAV3</accession>
<dbReference type="GO" id="GO:0006954">
    <property type="term" value="P:inflammatory response"/>
    <property type="evidence" value="ECO:0007669"/>
    <property type="project" value="UniProtKB-KW"/>
</dbReference>
<evidence type="ECO:0000256" key="7">
    <source>
        <dbReference type="ARBA" id="ARBA00059788"/>
    </source>
</evidence>
<organism evidence="10 11">
    <name type="scientific">Heterocephalus glaber</name>
    <name type="common">Naked mole rat</name>
    <dbReference type="NCBI Taxonomy" id="10181"/>
    <lineage>
        <taxon>Eukaryota</taxon>
        <taxon>Metazoa</taxon>
        <taxon>Chordata</taxon>
        <taxon>Craniata</taxon>
        <taxon>Vertebrata</taxon>
        <taxon>Euteleostomi</taxon>
        <taxon>Mammalia</taxon>
        <taxon>Eutheria</taxon>
        <taxon>Euarchontoglires</taxon>
        <taxon>Glires</taxon>
        <taxon>Rodentia</taxon>
        <taxon>Hystricomorpha</taxon>
        <taxon>Bathyergidae</taxon>
        <taxon>Heterocephalus</taxon>
    </lineage>
</organism>
<dbReference type="PANTHER" id="PTHR45690">
    <property type="entry name" value="NACHT, LRR AND PYD DOMAINS-CONTAINING PROTEIN 12"/>
    <property type="match status" value="1"/>
</dbReference>
<dbReference type="InterPro" id="IPR007111">
    <property type="entry name" value="NACHT_NTPase"/>
</dbReference>
<dbReference type="PANTHER" id="PTHR45690:SF6">
    <property type="entry name" value="NACHT, LRR AND PYD DOMAINS-CONTAINING PROTEIN 4"/>
    <property type="match status" value="1"/>
</dbReference>
<keyword evidence="3" id="KW-0677">Repeat</keyword>
<dbReference type="Pfam" id="PF13516">
    <property type="entry name" value="LRR_6"/>
    <property type="match status" value="2"/>
</dbReference>
<evidence type="ECO:0000313" key="13">
    <source>
        <dbReference type="RefSeq" id="XP_004867221.2"/>
    </source>
</evidence>
<dbReference type="InterPro" id="IPR001611">
    <property type="entry name" value="Leu-rich_rpt"/>
</dbReference>
<dbReference type="Bgee" id="ENSHGLG00000010283">
    <property type="expression patterns" value="Expressed in ovary"/>
</dbReference>
<evidence type="ECO:0000256" key="1">
    <source>
        <dbReference type="ARBA" id="ARBA00008665"/>
    </source>
</evidence>
<dbReference type="Proteomes" id="UP000006813">
    <property type="component" value="Unassembled WGS sequence"/>
</dbReference>
<comment type="similarity">
    <text evidence="1">Belongs to the NLRP family.</text>
</comment>
<dbReference type="FunFam" id="1.10.533.10:FF:000056">
    <property type="entry name" value="NACHT, LRR and PYD domains-containing protein 14"/>
    <property type="match status" value="1"/>
</dbReference>
<dbReference type="Gene3D" id="3.40.50.300">
    <property type="entry name" value="P-loop containing nucleotide triphosphate hydrolases"/>
    <property type="match status" value="1"/>
</dbReference>
<dbReference type="Pfam" id="PF02758">
    <property type="entry name" value="PYRIN"/>
    <property type="match status" value="1"/>
</dbReference>
<dbReference type="SUPFAM" id="SSF47986">
    <property type="entry name" value="DEATH domain"/>
    <property type="match status" value="1"/>
</dbReference>
<feature type="domain" description="NACHT" evidence="9">
    <location>
        <begin position="146"/>
        <end position="350"/>
    </location>
</feature>
<dbReference type="Proteomes" id="UP000694906">
    <property type="component" value="Unplaced"/>
</dbReference>
<reference evidence="10 11" key="1">
    <citation type="journal article" date="2011" name="Nature">
        <title>Genome sequencing reveals insights into physiology and longevity of the naked mole rat.</title>
        <authorList>
            <person name="Kim E.B."/>
            <person name="Fang X."/>
            <person name="Fushan A.A."/>
            <person name="Huang Z."/>
            <person name="Lobanov A.V."/>
            <person name="Han L."/>
            <person name="Marino S.M."/>
            <person name="Sun X."/>
            <person name="Turanov A.A."/>
            <person name="Yang P."/>
            <person name="Yim S.H."/>
            <person name="Zhao X."/>
            <person name="Kasaikina M.V."/>
            <person name="Stoletzki N."/>
            <person name="Peng C."/>
            <person name="Polak P."/>
            <person name="Xiong Z."/>
            <person name="Kiezun A."/>
            <person name="Zhu Y."/>
            <person name="Chen Y."/>
            <person name="Kryukov G.V."/>
            <person name="Zhang Q."/>
            <person name="Peshkin L."/>
            <person name="Yang L."/>
            <person name="Bronson R.T."/>
            <person name="Buffenstein R."/>
            <person name="Wang B."/>
            <person name="Han C."/>
            <person name="Li Q."/>
            <person name="Chen L."/>
            <person name="Zhao W."/>
            <person name="Sunyaev S.R."/>
            <person name="Park T.J."/>
            <person name="Zhang G."/>
            <person name="Wang J."/>
            <person name="Gladyshev V.N."/>
        </authorList>
    </citation>
    <scope>NUCLEOTIDE SEQUENCE [LARGE SCALE GENOMIC DNA]</scope>
</reference>
<evidence type="ECO:0000313" key="12">
    <source>
        <dbReference type="Proteomes" id="UP000694906"/>
    </source>
</evidence>
<dbReference type="STRING" id="10181.G5CAV3"/>
<dbReference type="FunFam" id="3.40.50.300:FF:000442">
    <property type="entry name" value="NACHT, LRR and PYD domains-containing protein 3"/>
    <property type="match status" value="1"/>
</dbReference>
<dbReference type="KEGG" id="hgl:101719127"/>
<dbReference type="SMART" id="SM00368">
    <property type="entry name" value="LRR_RI"/>
    <property type="match status" value="10"/>
</dbReference>
<dbReference type="Pfam" id="PF17779">
    <property type="entry name" value="WHD_NOD2"/>
    <property type="match status" value="1"/>
</dbReference>
<dbReference type="EMBL" id="JH174182">
    <property type="protein sequence ID" value="EHB18664.1"/>
    <property type="molecule type" value="Genomic_DNA"/>
</dbReference>
<comment type="function">
    <text evidence="7">May be involved in inflammation and recognition of cytosolic pathogen-associated molecular patterns (PAMPs) not intercepted by membrane-bound receptors.</text>
</comment>
<evidence type="ECO:0000313" key="11">
    <source>
        <dbReference type="Proteomes" id="UP000006813"/>
    </source>
</evidence>
<evidence type="ECO:0000256" key="2">
    <source>
        <dbReference type="ARBA" id="ARBA00022614"/>
    </source>
</evidence>
<dbReference type="RefSeq" id="XP_004867221.2">
    <property type="nucleotide sequence ID" value="XM_004867164.3"/>
</dbReference>
<dbReference type="PROSITE" id="PS50837">
    <property type="entry name" value="NACHT"/>
    <property type="match status" value="1"/>
</dbReference>
<name>G5CAV3_HETGA</name>
<dbReference type="InterPro" id="IPR041075">
    <property type="entry name" value="NOD1/2_WH"/>
</dbReference>
<evidence type="ECO:0000256" key="5">
    <source>
        <dbReference type="ARBA" id="ARBA00022840"/>
    </source>
</evidence>
<reference evidence="13" key="2">
    <citation type="submission" date="2025-04" db="UniProtKB">
        <authorList>
            <consortium name="RefSeq"/>
        </authorList>
    </citation>
    <scope>IDENTIFICATION</scope>
</reference>
<evidence type="ECO:0000259" key="9">
    <source>
        <dbReference type="PROSITE" id="PS50837"/>
    </source>
</evidence>
<dbReference type="AlphaFoldDB" id="G5CAV3"/>
<evidence type="ECO:0000256" key="4">
    <source>
        <dbReference type="ARBA" id="ARBA00022741"/>
    </source>
</evidence>
<keyword evidence="4" id="KW-0547">Nucleotide-binding</keyword>
<dbReference type="Pfam" id="PF17776">
    <property type="entry name" value="NLRC4_HD2"/>
    <property type="match status" value="1"/>
</dbReference>
<dbReference type="PROSITE" id="PS50824">
    <property type="entry name" value="DAPIN"/>
    <property type="match status" value="1"/>
</dbReference>
<gene>
    <name evidence="13" type="primary">LOC101719127</name>
    <name evidence="10" type="ORF">GW7_10490</name>
</gene>
<dbReference type="Gene3D" id="3.80.10.10">
    <property type="entry name" value="Ribonuclease Inhibitor"/>
    <property type="match status" value="2"/>
</dbReference>
<dbReference type="InterPro" id="IPR041267">
    <property type="entry name" value="NLRP_HD2"/>
</dbReference>
<evidence type="ECO:0000256" key="3">
    <source>
        <dbReference type="ARBA" id="ARBA00022737"/>
    </source>
</evidence>
<keyword evidence="12" id="KW-1185">Reference proteome</keyword>
<dbReference type="InParanoid" id="G5CAV3"/>
<dbReference type="Gene3D" id="1.10.533.10">
    <property type="entry name" value="Death Domain, Fas"/>
    <property type="match status" value="1"/>
</dbReference>
<dbReference type="InterPro" id="IPR011029">
    <property type="entry name" value="DEATH-like_dom_sf"/>
</dbReference>
<sequence>MASPFFSDFGLMWYLEELKKKEFMKFKELLKQETPLLGLKQISWAEVKKASREELANLLLRHYEEQQAWDVTFRVFQKLGRRDLCEKAMRESTGNAKIYQTHMREKFTDFLSRESIPTMHEQLDMNITQEECKFLELLFEPEKQTRILCLLGAQGVGKTTFLAKMILAWSKGFVYQDRFSYIFYFCCKELKQLPATSLAGLITRAWPGTSAPVSEIMAHPEKLLFMADSFEELGSDLAEPEDELCSDWAEVQPPKLLLSSLLRKKMAPECCLLVTVNPRAGQDLEDRLEDPDIRELTGLKEFDVKFYICHMFPDRRRALEAFNVILNNEQLLSMCRLPVLCWLVCTTLKQEMDKGIDVALTCQRPTALYSSFLLDLFTPEGADGPSWQGQAQLQSLCSLAVQGMWTNTMVFREKDLRRNGIGSSDLSALLELRVLLPCWETEGLYKFLHSSVQEFCAALFYLLKSPGHHSHPAVRGTQDLLLTFLEKSRAHWVFVGCFLFGLLHERECQKLDAFFGFQLSSEVKRQLYQCLQQLAKVADKLQGQVSFLALFYALFEMQEEAFLNQVMDLMQDLAFSVFIETDLRVAGYCLKHCSNLRKLSLSAQGVFKEEGREQSSVSSSELLCWHQVWSVLRTCSQLQMLQVKDGTLNESAMLSLCQQLRQPNCLLENLFVNNVTFHCESWTLFEAFPHNPNLKYVNLSNTQLGRDDVKVLHGALSHPTSSVEKLLLVNCNLSADDCKALAATLMESKKLDSLNLSCNNLKKGVRALCKALCHPNCTLKFLALSFCTLREWCWDYLAEVLLISKSLSHLDLSINSLRDEGLKVLCDTLRYPVCALQILCLMKCSITAEGCRDLASVLTSSRNLRSLQIGGNNIEDAGVKLLCQALAQPSCLLETLGVEDCGLTSACCEDLVTVLTTSKTLFMLNLLQNPLDHGGVALLCQGLRHPECALRVLGLNSAEFGEETQALLTAEEERNPDLVILDTW</sequence>
<evidence type="ECO:0000259" key="8">
    <source>
        <dbReference type="PROSITE" id="PS50824"/>
    </source>
</evidence>
<dbReference type="GeneID" id="101719127"/>
<dbReference type="GO" id="GO:0050727">
    <property type="term" value="P:regulation of inflammatory response"/>
    <property type="evidence" value="ECO:0007669"/>
    <property type="project" value="TreeGrafter"/>
</dbReference>
<dbReference type="SMART" id="SM01289">
    <property type="entry name" value="PYRIN"/>
    <property type="match status" value="1"/>
</dbReference>
<proteinExistence type="inferred from homology"/>
<dbReference type="CDD" id="cd08320">
    <property type="entry name" value="Pyrin_NALPs"/>
    <property type="match status" value="1"/>
</dbReference>
<keyword evidence="6" id="KW-0395">Inflammatory response</keyword>
<dbReference type="GO" id="GO:0005524">
    <property type="term" value="F:ATP binding"/>
    <property type="evidence" value="ECO:0007669"/>
    <property type="project" value="UniProtKB-KW"/>
</dbReference>
<dbReference type="InterPro" id="IPR004020">
    <property type="entry name" value="DAPIN"/>
</dbReference>